<comment type="caution">
    <text evidence="1">The sequence shown here is derived from an EMBL/GenBank/DDBJ whole genome shotgun (WGS) entry which is preliminary data.</text>
</comment>
<evidence type="ECO:0000313" key="1">
    <source>
        <dbReference type="EMBL" id="KAF6721975.1"/>
    </source>
</evidence>
<name>A0A834C3B0_ORYME</name>
<evidence type="ECO:0000313" key="2">
    <source>
        <dbReference type="Proteomes" id="UP000646548"/>
    </source>
</evidence>
<proteinExistence type="predicted"/>
<dbReference type="AlphaFoldDB" id="A0A834C3B0"/>
<sequence>MVCGCETILTVSTTSTPVCWRTWGLCLKMSKAVVFELHLGVQFLSRQSARSGISSSTNQLKKCFLAASAEAAAQIQNVFADVCGIKAIPRLLRPVFKMTDCNKKPDADIKGQ</sequence>
<protein>
    <submittedName>
        <fullName evidence="1">Uncharacterized protein</fullName>
    </submittedName>
</protein>
<gene>
    <name evidence="1" type="ORF">FQA47_007570</name>
</gene>
<dbReference type="EMBL" id="WKFB01000471">
    <property type="protein sequence ID" value="KAF6721975.1"/>
    <property type="molecule type" value="Genomic_DNA"/>
</dbReference>
<organism evidence="1 2">
    <name type="scientific">Oryzias melastigma</name>
    <name type="common">Marine medaka</name>
    <dbReference type="NCBI Taxonomy" id="30732"/>
    <lineage>
        <taxon>Eukaryota</taxon>
        <taxon>Metazoa</taxon>
        <taxon>Chordata</taxon>
        <taxon>Craniata</taxon>
        <taxon>Vertebrata</taxon>
        <taxon>Euteleostomi</taxon>
        <taxon>Actinopterygii</taxon>
        <taxon>Neopterygii</taxon>
        <taxon>Teleostei</taxon>
        <taxon>Neoteleostei</taxon>
        <taxon>Acanthomorphata</taxon>
        <taxon>Ovalentaria</taxon>
        <taxon>Atherinomorphae</taxon>
        <taxon>Beloniformes</taxon>
        <taxon>Adrianichthyidae</taxon>
        <taxon>Oryziinae</taxon>
        <taxon>Oryzias</taxon>
    </lineage>
</organism>
<dbReference type="Proteomes" id="UP000646548">
    <property type="component" value="Unassembled WGS sequence"/>
</dbReference>
<reference evidence="1" key="1">
    <citation type="journal article" name="BMC Genomics">
        <title>Long-read sequencing and de novo genome assembly of marine medaka (Oryzias melastigma).</title>
        <authorList>
            <person name="Liang P."/>
            <person name="Saqib H.S.A."/>
            <person name="Ni X."/>
            <person name="Shen Y."/>
        </authorList>
    </citation>
    <scope>NUCLEOTIDE SEQUENCE</scope>
    <source>
        <strain evidence="1">Bigg-433</strain>
    </source>
</reference>
<accession>A0A834C3B0</accession>